<dbReference type="AlphaFoldDB" id="A0A0C9ZYK4"/>
<keyword evidence="3" id="KW-1185">Reference proteome</keyword>
<dbReference type="InParanoid" id="A0A0C9ZYK4"/>
<evidence type="ECO:0000256" key="1">
    <source>
        <dbReference type="SAM" id="MobiDB-lite"/>
    </source>
</evidence>
<sequence length="211" mass="23586">MLERVARSASIAEDVCSIQRVAGGSWEALEENPGGSRHRKLLPERENRGSAYDEEIEGGKKQPRDDSESEEESQPSSKRSKTVDVSKFPWSQKRNEALASLPEDIRQTYQQLENFSPDPKAVVTDILSTPGCPPFPPSEWLNLVKWKYVDLAKVLDSAHTTELDPKKTHIIDDEIELALRVSKSSGGIKTSSDHNIAFSMYIDAVSFVFPQ</sequence>
<gene>
    <name evidence="2" type="ORF">CY34DRAFT_12162</name>
</gene>
<reference evidence="3" key="2">
    <citation type="submission" date="2015-01" db="EMBL/GenBank/DDBJ databases">
        <title>Evolutionary Origins and Diversification of the Mycorrhizal Mutualists.</title>
        <authorList>
            <consortium name="DOE Joint Genome Institute"/>
            <consortium name="Mycorrhizal Genomics Consortium"/>
            <person name="Kohler A."/>
            <person name="Kuo A."/>
            <person name="Nagy L.G."/>
            <person name="Floudas D."/>
            <person name="Copeland A."/>
            <person name="Barry K.W."/>
            <person name="Cichocki N."/>
            <person name="Veneault-Fourrey C."/>
            <person name="LaButti K."/>
            <person name="Lindquist E.A."/>
            <person name="Lipzen A."/>
            <person name="Lundell T."/>
            <person name="Morin E."/>
            <person name="Murat C."/>
            <person name="Riley R."/>
            <person name="Ohm R."/>
            <person name="Sun H."/>
            <person name="Tunlid A."/>
            <person name="Henrissat B."/>
            <person name="Grigoriev I.V."/>
            <person name="Hibbett D.S."/>
            <person name="Martin F."/>
        </authorList>
    </citation>
    <scope>NUCLEOTIDE SEQUENCE [LARGE SCALE GENOMIC DNA]</scope>
    <source>
        <strain evidence="3">UH-Slu-Lm8-n1</strain>
    </source>
</reference>
<dbReference type="HOGENOM" id="CLU_1305589_0_0_1"/>
<dbReference type="Proteomes" id="UP000054485">
    <property type="component" value="Unassembled WGS sequence"/>
</dbReference>
<organism evidence="2 3">
    <name type="scientific">Suillus luteus UH-Slu-Lm8-n1</name>
    <dbReference type="NCBI Taxonomy" id="930992"/>
    <lineage>
        <taxon>Eukaryota</taxon>
        <taxon>Fungi</taxon>
        <taxon>Dikarya</taxon>
        <taxon>Basidiomycota</taxon>
        <taxon>Agaricomycotina</taxon>
        <taxon>Agaricomycetes</taxon>
        <taxon>Agaricomycetidae</taxon>
        <taxon>Boletales</taxon>
        <taxon>Suillineae</taxon>
        <taxon>Suillaceae</taxon>
        <taxon>Suillus</taxon>
    </lineage>
</organism>
<evidence type="ECO:0000313" key="3">
    <source>
        <dbReference type="Proteomes" id="UP000054485"/>
    </source>
</evidence>
<accession>A0A0C9ZYK4</accession>
<feature type="compositionally biased region" description="Basic and acidic residues" evidence="1">
    <location>
        <begin position="57"/>
        <end position="66"/>
    </location>
</feature>
<protein>
    <submittedName>
        <fullName evidence="2">Uncharacterized protein</fullName>
    </submittedName>
</protein>
<feature type="region of interest" description="Disordered" evidence="1">
    <location>
        <begin position="28"/>
        <end position="86"/>
    </location>
</feature>
<dbReference type="OrthoDB" id="2355984at2759"/>
<dbReference type="STRING" id="930992.A0A0C9ZYK4"/>
<reference evidence="2 3" key="1">
    <citation type="submission" date="2014-04" db="EMBL/GenBank/DDBJ databases">
        <authorList>
            <consortium name="DOE Joint Genome Institute"/>
            <person name="Kuo A."/>
            <person name="Ruytinx J."/>
            <person name="Rineau F."/>
            <person name="Colpaert J."/>
            <person name="Kohler A."/>
            <person name="Nagy L.G."/>
            <person name="Floudas D."/>
            <person name="Copeland A."/>
            <person name="Barry K.W."/>
            <person name="Cichocki N."/>
            <person name="Veneault-Fourrey C."/>
            <person name="LaButti K."/>
            <person name="Lindquist E.A."/>
            <person name="Lipzen A."/>
            <person name="Lundell T."/>
            <person name="Morin E."/>
            <person name="Murat C."/>
            <person name="Sun H."/>
            <person name="Tunlid A."/>
            <person name="Henrissat B."/>
            <person name="Grigoriev I.V."/>
            <person name="Hibbett D.S."/>
            <person name="Martin F."/>
            <person name="Nordberg H.P."/>
            <person name="Cantor M.N."/>
            <person name="Hua S.X."/>
        </authorList>
    </citation>
    <scope>NUCLEOTIDE SEQUENCE [LARGE SCALE GENOMIC DNA]</scope>
    <source>
        <strain evidence="2 3">UH-Slu-Lm8-n1</strain>
    </source>
</reference>
<proteinExistence type="predicted"/>
<name>A0A0C9ZYK4_9AGAM</name>
<dbReference type="EMBL" id="KN835229">
    <property type="protein sequence ID" value="KIK42810.1"/>
    <property type="molecule type" value="Genomic_DNA"/>
</dbReference>
<evidence type="ECO:0000313" key="2">
    <source>
        <dbReference type="EMBL" id="KIK42810.1"/>
    </source>
</evidence>